<name>A0A7K3RSV8_9ACTN</name>
<sequence>MIRTKIDRGLVRYDAWFLVFTAVILGLGATIYAGLVVWCVVYKNKSFTGSWSFKDFGLKVRAQCN</sequence>
<gene>
    <name evidence="2" type="ORF">G3I50_08435</name>
</gene>
<protein>
    <submittedName>
        <fullName evidence="2">Uncharacterized protein</fullName>
    </submittedName>
</protein>
<dbReference type="AlphaFoldDB" id="A0A7K3RSV8"/>
<keyword evidence="1" id="KW-0472">Membrane</keyword>
<comment type="caution">
    <text evidence="2">The sequence shown here is derived from an EMBL/GenBank/DDBJ whole genome shotgun (WGS) entry which is preliminary data.</text>
</comment>
<evidence type="ECO:0000313" key="2">
    <source>
        <dbReference type="EMBL" id="NEC18290.1"/>
    </source>
</evidence>
<organism evidence="2 3">
    <name type="scientific">Streptomyces parvus</name>
    <dbReference type="NCBI Taxonomy" id="66428"/>
    <lineage>
        <taxon>Bacteria</taxon>
        <taxon>Bacillati</taxon>
        <taxon>Actinomycetota</taxon>
        <taxon>Actinomycetes</taxon>
        <taxon>Kitasatosporales</taxon>
        <taxon>Streptomycetaceae</taxon>
        <taxon>Streptomyces</taxon>
    </lineage>
</organism>
<evidence type="ECO:0000313" key="3">
    <source>
        <dbReference type="Proteomes" id="UP000469670"/>
    </source>
</evidence>
<keyword evidence="1" id="KW-1133">Transmembrane helix</keyword>
<keyword evidence="1" id="KW-0812">Transmembrane</keyword>
<dbReference type="EMBL" id="JAAGMP010000411">
    <property type="protein sequence ID" value="NEC18290.1"/>
    <property type="molecule type" value="Genomic_DNA"/>
</dbReference>
<dbReference type="Proteomes" id="UP000469670">
    <property type="component" value="Unassembled WGS sequence"/>
</dbReference>
<reference evidence="2 3" key="1">
    <citation type="submission" date="2020-01" db="EMBL/GenBank/DDBJ databases">
        <title>Insect and environment-associated Actinomycetes.</title>
        <authorList>
            <person name="Currrie C."/>
            <person name="Chevrette M."/>
            <person name="Carlson C."/>
            <person name="Stubbendieck R."/>
            <person name="Wendt-Pienkowski E."/>
        </authorList>
    </citation>
    <scope>NUCLEOTIDE SEQUENCE [LARGE SCALE GENOMIC DNA]</scope>
    <source>
        <strain evidence="2 3">SID7590</strain>
    </source>
</reference>
<feature type="transmembrane region" description="Helical" evidence="1">
    <location>
        <begin position="15"/>
        <end position="41"/>
    </location>
</feature>
<proteinExistence type="predicted"/>
<evidence type="ECO:0000256" key="1">
    <source>
        <dbReference type="SAM" id="Phobius"/>
    </source>
</evidence>
<accession>A0A7K3RSV8</accession>